<dbReference type="GO" id="GO:0005737">
    <property type="term" value="C:cytoplasm"/>
    <property type="evidence" value="ECO:0007669"/>
    <property type="project" value="UniProtKB-SubCell"/>
</dbReference>
<dbReference type="InterPro" id="IPR006638">
    <property type="entry name" value="Elp3/MiaA/NifB-like_rSAM"/>
</dbReference>
<evidence type="ECO:0000256" key="6">
    <source>
        <dbReference type="ARBA" id="ARBA00022485"/>
    </source>
</evidence>
<evidence type="ECO:0000256" key="10">
    <source>
        <dbReference type="ARBA" id="ARBA00023002"/>
    </source>
</evidence>
<feature type="binding site" evidence="16">
    <location>
        <position position="89"/>
    </location>
    <ligand>
        <name>S-adenosyl-L-methionine</name>
        <dbReference type="ChEBI" id="CHEBI:59789"/>
        <label>1</label>
    </ligand>
</feature>
<keyword evidence="9 17" id="KW-0479">Metal-binding</keyword>
<evidence type="ECO:0000256" key="8">
    <source>
        <dbReference type="ARBA" id="ARBA00022691"/>
    </source>
</evidence>
<dbReference type="InterPro" id="IPR034505">
    <property type="entry name" value="Coproporphyrinogen-III_oxidase"/>
</dbReference>
<feature type="binding site" evidence="16">
    <location>
        <begin position="90"/>
        <end position="91"/>
    </location>
    <ligand>
        <name>S-adenosyl-L-methionine</name>
        <dbReference type="ChEBI" id="CHEBI:59789"/>
        <label>2</label>
    </ligand>
</feature>
<dbReference type="UniPathway" id="UPA00251">
    <property type="reaction ID" value="UER00323"/>
</dbReference>
<dbReference type="SUPFAM" id="SSF102114">
    <property type="entry name" value="Radical SAM enzymes"/>
    <property type="match status" value="1"/>
</dbReference>
<comment type="subcellular location">
    <subcellularLocation>
        <location evidence="1">Cytoplasm</location>
    </subcellularLocation>
</comment>
<dbReference type="GO" id="GO:0004109">
    <property type="term" value="F:coproporphyrinogen oxidase activity"/>
    <property type="evidence" value="ECO:0007669"/>
    <property type="project" value="InterPro"/>
</dbReference>
<protein>
    <recommendedName>
        <fullName evidence="5">coproporphyrinogen dehydrogenase</fullName>
        <ecNumber evidence="5">1.3.98.3</ecNumber>
    </recommendedName>
</protein>
<dbReference type="InterPro" id="IPR004558">
    <property type="entry name" value="Coprogen_oxidase_HemN"/>
</dbReference>
<evidence type="ECO:0000256" key="13">
    <source>
        <dbReference type="ARBA" id="ARBA00023244"/>
    </source>
</evidence>
<comment type="cofactor">
    <cofactor evidence="17">
        <name>[4Fe-4S] cluster</name>
        <dbReference type="ChEBI" id="CHEBI:49883"/>
    </cofactor>
    <text evidence="17">Binds 1 [4Fe-4S] cluster. The cluster is coordinated with 3 cysteines and an exchangeable S-adenosyl-L-methionine.</text>
</comment>
<feature type="binding site" evidence="16">
    <location>
        <position position="161"/>
    </location>
    <ligand>
        <name>S-adenosyl-L-methionine</name>
        <dbReference type="ChEBI" id="CHEBI:59789"/>
        <label>2</label>
    </ligand>
</feature>
<dbReference type="NCBIfam" id="TIGR00538">
    <property type="entry name" value="hemN"/>
    <property type="match status" value="1"/>
</dbReference>
<dbReference type="SFLD" id="SFLDS00029">
    <property type="entry name" value="Radical_SAM"/>
    <property type="match status" value="1"/>
</dbReference>
<organism evidence="19 20">
    <name type="scientific">Tranquillimonas rosea</name>
    <dbReference type="NCBI Taxonomy" id="641238"/>
    <lineage>
        <taxon>Bacteria</taxon>
        <taxon>Pseudomonadati</taxon>
        <taxon>Pseudomonadota</taxon>
        <taxon>Alphaproteobacteria</taxon>
        <taxon>Rhodobacterales</taxon>
        <taxon>Roseobacteraceae</taxon>
        <taxon>Tranquillimonas</taxon>
    </lineage>
</organism>
<evidence type="ECO:0000256" key="2">
    <source>
        <dbReference type="ARBA" id="ARBA00004785"/>
    </source>
</evidence>
<feature type="binding site" evidence="16">
    <location>
        <position position="220"/>
    </location>
    <ligand>
        <name>S-adenosyl-L-methionine</name>
        <dbReference type="ChEBI" id="CHEBI:59789"/>
        <label>2</label>
    </ligand>
</feature>
<dbReference type="PROSITE" id="PS51918">
    <property type="entry name" value="RADICAL_SAM"/>
    <property type="match status" value="1"/>
</dbReference>
<feature type="binding site" evidence="16">
    <location>
        <begin position="44"/>
        <end position="46"/>
    </location>
    <ligand>
        <name>S-adenosyl-L-methionine</name>
        <dbReference type="ChEBI" id="CHEBI:59789"/>
        <label>2</label>
    </ligand>
</feature>
<comment type="pathway">
    <text evidence="2">Porphyrin-containing compound metabolism; protoporphyrin-IX biosynthesis; protoporphyrinogen-IX from coproporphyrinogen-III (AdoMet route): step 1/1.</text>
</comment>
<dbReference type="InterPro" id="IPR007197">
    <property type="entry name" value="rSAM"/>
</dbReference>
<dbReference type="EMBL" id="FOGU01000029">
    <property type="protein sequence ID" value="SES43427.1"/>
    <property type="molecule type" value="Genomic_DNA"/>
</dbReference>
<evidence type="ECO:0000256" key="3">
    <source>
        <dbReference type="ARBA" id="ARBA00005493"/>
    </source>
</evidence>
<feature type="binding site" evidence="16">
    <location>
        <position position="306"/>
    </location>
    <ligand>
        <name>S-adenosyl-L-methionine</name>
        <dbReference type="ChEBI" id="CHEBI:59789"/>
        <label>1</label>
    </ligand>
</feature>
<evidence type="ECO:0000256" key="17">
    <source>
        <dbReference type="PIRSR" id="PIRSR000167-2"/>
    </source>
</evidence>
<dbReference type="EC" id="1.3.98.3" evidence="5"/>
<keyword evidence="8 16" id="KW-0949">S-adenosyl-L-methionine</keyword>
<comment type="catalytic activity">
    <reaction evidence="15">
        <text>coproporphyrinogen III + 2 S-adenosyl-L-methionine = protoporphyrinogen IX + 2 5'-deoxyadenosine + 2 L-methionine + 2 CO2</text>
        <dbReference type="Rhea" id="RHEA:15425"/>
        <dbReference type="ChEBI" id="CHEBI:16526"/>
        <dbReference type="ChEBI" id="CHEBI:17319"/>
        <dbReference type="ChEBI" id="CHEBI:57307"/>
        <dbReference type="ChEBI" id="CHEBI:57309"/>
        <dbReference type="ChEBI" id="CHEBI:57844"/>
        <dbReference type="ChEBI" id="CHEBI:59789"/>
        <dbReference type="EC" id="1.3.98.3"/>
    </reaction>
</comment>
<dbReference type="Gene3D" id="3.80.30.20">
    <property type="entry name" value="tm_1862 like domain"/>
    <property type="match status" value="1"/>
</dbReference>
<feature type="domain" description="Radical SAM core" evidence="18">
    <location>
        <begin position="23"/>
        <end position="257"/>
    </location>
</feature>
<feature type="binding site" evidence="16">
    <location>
        <position position="186"/>
    </location>
    <ligand>
        <name>S-adenosyl-L-methionine</name>
        <dbReference type="ChEBI" id="CHEBI:59789"/>
        <label>2</label>
    </ligand>
</feature>
<feature type="non-terminal residue" evidence="19">
    <location>
        <position position="1"/>
    </location>
</feature>
<feature type="binding site" evidence="16">
    <location>
        <position position="122"/>
    </location>
    <ligand>
        <name>S-adenosyl-L-methionine</name>
        <dbReference type="ChEBI" id="CHEBI:59789"/>
        <label>1</label>
    </ligand>
</feature>
<comment type="similarity">
    <text evidence="3">Belongs to the anaerobic coproporphyrinogen-III oxidase family.</text>
</comment>
<keyword evidence="12 17" id="KW-0411">Iron-sulfur</keyword>
<dbReference type="InterPro" id="IPR023404">
    <property type="entry name" value="rSAM_horseshoe"/>
</dbReference>
<dbReference type="GO" id="GO:0006782">
    <property type="term" value="P:protoporphyrinogen IX biosynthetic process"/>
    <property type="evidence" value="ECO:0007669"/>
    <property type="project" value="UniProtKB-UniPathway"/>
</dbReference>
<keyword evidence="20" id="KW-1185">Reference proteome</keyword>
<feature type="binding site" evidence="16">
    <location>
        <position position="149"/>
    </location>
    <ligand>
        <name>S-adenosyl-L-methionine</name>
        <dbReference type="ChEBI" id="CHEBI:59789"/>
        <label>2</label>
    </ligand>
</feature>
<dbReference type="STRING" id="641238.SAMN04490244_1291"/>
<keyword evidence="13" id="KW-0627">Porphyrin biosynthesis</keyword>
<evidence type="ECO:0000259" key="18">
    <source>
        <dbReference type="PROSITE" id="PS51918"/>
    </source>
</evidence>
<dbReference type="PIRSF" id="PIRSF000167">
    <property type="entry name" value="HemN"/>
    <property type="match status" value="1"/>
</dbReference>
<evidence type="ECO:0000256" key="11">
    <source>
        <dbReference type="ARBA" id="ARBA00023004"/>
    </source>
</evidence>
<evidence type="ECO:0000313" key="20">
    <source>
        <dbReference type="Proteomes" id="UP000198885"/>
    </source>
</evidence>
<evidence type="ECO:0000256" key="14">
    <source>
        <dbReference type="ARBA" id="ARBA00024295"/>
    </source>
</evidence>
<dbReference type="PANTHER" id="PTHR13932:SF6">
    <property type="entry name" value="OXYGEN-INDEPENDENT COPROPORPHYRINOGEN III OXIDASE"/>
    <property type="match status" value="1"/>
</dbReference>
<gene>
    <name evidence="19" type="ORF">SAMN04490244_1291</name>
</gene>
<evidence type="ECO:0000256" key="1">
    <source>
        <dbReference type="ARBA" id="ARBA00004496"/>
    </source>
</evidence>
<sequence>FLFAISSISFSKTKMTSDCSLRQCPIFGGQLNVHIPFCERLCWFCACHTQGTRTLTPVEHYVDMLEAEIARTVATLPDGVRMGRLHWGGGTPTILPPALIHRLAGALKAAIPPADSFEFSVEIDPTMVDRPKIEVLAAEGMTRGSIGIQDFASEVQKAIGRIQSFETTRACVADLRATGIASLNTDLVYGLPHQSGQRFADTVAKVVELAPDRLAIFGYAHVPWASKRQTLIDEAALPNDAERLRLADLAARLLDAAGYARIGIDHFAKPGDSLAVLAAGGGLRRNFQGYTDDGCATLIGLGASSISRFPQGYVQNAPATAAWQQRIAAGGLAGAKGYRMTDDDLLRARAIELVMCEMRLDLRRLGDEFGDLAERLRPECAGVLAAFGEAVVETADGFAIRPDCLPLTRLVASRLDAQLDAGGRFSRAS</sequence>
<comment type="subunit">
    <text evidence="4">Monomer.</text>
</comment>
<dbReference type="GO" id="GO:0046872">
    <property type="term" value="F:metal ion binding"/>
    <property type="evidence" value="ECO:0007669"/>
    <property type="project" value="UniProtKB-KW"/>
</dbReference>
<dbReference type="InterPro" id="IPR058240">
    <property type="entry name" value="rSAM_sf"/>
</dbReference>
<dbReference type="GO" id="GO:0051539">
    <property type="term" value="F:4 iron, 4 sulfur cluster binding"/>
    <property type="evidence" value="ECO:0007669"/>
    <property type="project" value="UniProtKB-KW"/>
</dbReference>
<dbReference type="SFLD" id="SFLDG01065">
    <property type="entry name" value="anaerobic_coproporphyrinogen-I"/>
    <property type="match status" value="1"/>
</dbReference>
<evidence type="ECO:0000256" key="16">
    <source>
        <dbReference type="PIRSR" id="PIRSR000167-1"/>
    </source>
</evidence>
<evidence type="ECO:0000256" key="4">
    <source>
        <dbReference type="ARBA" id="ARBA00011245"/>
    </source>
</evidence>
<keyword evidence="6 17" id="KW-0004">4Fe-4S</keyword>
<reference evidence="19 20" key="1">
    <citation type="submission" date="2016-10" db="EMBL/GenBank/DDBJ databases">
        <authorList>
            <person name="de Groot N.N."/>
        </authorList>
    </citation>
    <scope>NUCLEOTIDE SEQUENCE [LARGE SCALE GENOMIC DNA]</scope>
    <source>
        <strain evidence="19 20">DSM 23042</strain>
    </source>
</reference>
<keyword evidence="11 17" id="KW-0408">Iron</keyword>
<dbReference type="GO" id="GO:0051989">
    <property type="term" value="F:coproporphyrinogen dehydrogenase activity"/>
    <property type="evidence" value="ECO:0007669"/>
    <property type="project" value="UniProtKB-EC"/>
</dbReference>
<dbReference type="PANTHER" id="PTHR13932">
    <property type="entry name" value="COPROPORPHYRINIGEN III OXIDASE"/>
    <property type="match status" value="1"/>
</dbReference>
<evidence type="ECO:0000256" key="5">
    <source>
        <dbReference type="ARBA" id="ARBA00011912"/>
    </source>
</evidence>
<evidence type="ECO:0000256" key="9">
    <source>
        <dbReference type="ARBA" id="ARBA00022723"/>
    </source>
</evidence>
<evidence type="ECO:0000256" key="12">
    <source>
        <dbReference type="ARBA" id="ARBA00023014"/>
    </source>
</evidence>
<evidence type="ECO:0000256" key="15">
    <source>
        <dbReference type="ARBA" id="ARBA00048321"/>
    </source>
</evidence>
<comment type="function">
    <text evidence="14">Involved in the heme biosynthesis. Catalyzes the anaerobic oxidative decarboxylation of propionate groups of rings A and B of coproporphyrinogen III to yield the vinyl groups in protoporphyrinogen IX.</text>
</comment>
<keyword evidence="10" id="KW-0560">Oxidoreductase</keyword>
<feature type="binding site" evidence="17">
    <location>
        <position position="45"/>
    </location>
    <ligand>
        <name>[4Fe-4S] cluster</name>
        <dbReference type="ChEBI" id="CHEBI:49883"/>
        <note>4Fe-4S-S-AdoMet</note>
    </ligand>
</feature>
<dbReference type="Gene3D" id="1.10.10.920">
    <property type="match status" value="1"/>
</dbReference>
<dbReference type="RefSeq" id="WP_143071588.1">
    <property type="nucleotide sequence ID" value="NZ_FOGU01000029.1"/>
</dbReference>
<keyword evidence="7" id="KW-0963">Cytoplasm</keyword>
<evidence type="ECO:0000256" key="7">
    <source>
        <dbReference type="ARBA" id="ARBA00022490"/>
    </source>
</evidence>
<feature type="binding site" evidence="17">
    <location>
        <position position="42"/>
    </location>
    <ligand>
        <name>[4Fe-4S] cluster</name>
        <dbReference type="ChEBI" id="CHEBI:49883"/>
        <note>4Fe-4S-S-AdoMet</note>
    </ligand>
</feature>
<accession>A0A1H9XC18</accession>
<evidence type="ECO:0000313" key="19">
    <source>
        <dbReference type="EMBL" id="SES43427.1"/>
    </source>
</evidence>
<proteinExistence type="inferred from homology"/>
<name>A0A1H9XC18_9RHOB</name>
<dbReference type="AlphaFoldDB" id="A0A1H9XC18"/>
<dbReference type="Proteomes" id="UP000198885">
    <property type="component" value="Unassembled WGS sequence"/>
</dbReference>
<dbReference type="OrthoDB" id="9808022at2"/>
<dbReference type="Pfam" id="PF04055">
    <property type="entry name" value="Radical_SAM"/>
    <property type="match status" value="1"/>
</dbReference>
<feature type="binding site" evidence="17">
    <location>
        <position position="38"/>
    </location>
    <ligand>
        <name>[4Fe-4S] cluster</name>
        <dbReference type="ChEBI" id="CHEBI:49883"/>
        <note>4Fe-4S-S-AdoMet</note>
    </ligand>
</feature>
<dbReference type="SMART" id="SM00729">
    <property type="entry name" value="Elp3"/>
    <property type="match status" value="1"/>
</dbReference>